<dbReference type="EMBL" id="CBXF010000097">
    <property type="protein sequence ID" value="CDL83897.1"/>
    <property type="molecule type" value="Genomic_DNA"/>
</dbReference>
<name>W1IZK8_9GAMM</name>
<comment type="caution">
    <text evidence="1">The sequence shown here is derived from an EMBL/GenBank/DDBJ whole genome shotgun (WGS) entry which is preliminary data.</text>
</comment>
<proteinExistence type="predicted"/>
<keyword evidence="2" id="KW-1185">Reference proteome</keyword>
<accession>W1IZK8</accession>
<evidence type="ECO:0000313" key="2">
    <source>
        <dbReference type="Proteomes" id="UP000019202"/>
    </source>
</evidence>
<organism evidence="1 2">
    <name type="scientific">Xenorhabdus szentirmaii DSM 16338</name>
    <dbReference type="NCBI Taxonomy" id="1427518"/>
    <lineage>
        <taxon>Bacteria</taxon>
        <taxon>Pseudomonadati</taxon>
        <taxon>Pseudomonadota</taxon>
        <taxon>Gammaproteobacteria</taxon>
        <taxon>Enterobacterales</taxon>
        <taxon>Morganellaceae</taxon>
        <taxon>Xenorhabdus</taxon>
    </lineage>
</organism>
<dbReference type="Proteomes" id="UP000019202">
    <property type="component" value="Unassembled WGS sequence"/>
</dbReference>
<evidence type="ECO:0000313" key="1">
    <source>
        <dbReference type="EMBL" id="CDL83897.1"/>
    </source>
</evidence>
<reference evidence="1" key="1">
    <citation type="submission" date="2013-11" db="EMBL/GenBank/DDBJ databases">
        <title>Draft genome sequence and annotation of the entomopathogenic bacteria, Xenorhabdus cabanillasi strain JM26 and Xenorhabdus szentirmai strain DSM 16338.</title>
        <authorList>
            <person name="Gualtieri M."/>
            <person name="Ogier J.C."/>
            <person name="Pages S."/>
            <person name="Givaudan A."/>
            <person name="Gaudriault S."/>
        </authorList>
    </citation>
    <scope>NUCLEOTIDE SEQUENCE [LARGE SCALE GENOMIC DNA]</scope>
    <source>
        <strain evidence="1">DSM 16338</strain>
    </source>
</reference>
<dbReference type="AlphaFoldDB" id="W1IZK8"/>
<gene>
    <name evidence="1" type="ORF">XSR1_380058</name>
</gene>
<sequence length="56" mass="6321">MVVRWLDFDFRRKIVEDSAAPVSHDQAVCAIGQGEPDGLVTFMLMFKHGSCLFVFC</sequence>
<protein>
    <submittedName>
        <fullName evidence="1">Uncharacterized protein</fullName>
    </submittedName>
</protein>